<proteinExistence type="inferred from homology"/>
<keyword evidence="3 11" id="KW-0813">Transport</keyword>
<evidence type="ECO:0000256" key="1">
    <source>
        <dbReference type="ARBA" id="ARBA00004651"/>
    </source>
</evidence>
<dbReference type="SUPFAM" id="SSF55804">
    <property type="entry name" value="Phoshotransferase/anion transport protein"/>
    <property type="match status" value="1"/>
</dbReference>
<dbReference type="Gene3D" id="1.10.287.570">
    <property type="entry name" value="Helical hairpin bin"/>
    <property type="match status" value="1"/>
</dbReference>
<evidence type="ECO:0000313" key="15">
    <source>
        <dbReference type="EMBL" id="KAK7576242.1"/>
    </source>
</evidence>
<feature type="transmembrane region" description="Helical" evidence="11">
    <location>
        <begin position="757"/>
        <end position="777"/>
    </location>
</feature>
<feature type="domain" description="Bicarbonate transporter-like transmembrane" evidence="13">
    <location>
        <begin position="510"/>
        <end position="1033"/>
    </location>
</feature>
<feature type="transmembrane region" description="Helical" evidence="11">
    <location>
        <begin position="542"/>
        <end position="560"/>
    </location>
</feature>
<dbReference type="PANTHER" id="PTHR11453">
    <property type="entry name" value="ANION EXCHANGE PROTEIN"/>
    <property type="match status" value="1"/>
</dbReference>
<dbReference type="InterPro" id="IPR003020">
    <property type="entry name" value="HCO3_transpt_euk"/>
</dbReference>
<dbReference type="AlphaFoldDB" id="A0AAN9XZE6"/>
<sequence>MLFKKIARLCQNTENISSLGENKDASSKDADGDESHKSSAELKVKRKHSHHHKKSRKYVVNGDSNRVRRVSTYEEQDEDSYQVILQLEEPLQEFVQDDVASHRFDCSRDKRRFSTRSTISVVNNKQTSIISSLPIKLPKRYFDHSPHEVFVQLDELIGVGEELEWKETARWIKYEEDVVEGADRWGRPHVASLSFHSLLNLRRCLETGVVLLDLEEKDLPGIAYRVVEQMAIDQLIKDDEKPTVIRALLLRHRHVSEHERFRFIRRNTASYSSLQNLNEDQKHRSKPSVCSVDFALKNLNHNIEALKSKDISIDMKEETYLSSTEELDRKFQKEKERLLKRIPPGAEATTVLVGTVDFLESPAIAFVRLAEGILLPAVTEVTIPVRFIFILLGPLKVEIDYREVGRSISTLMSNSDFNKKAYKAPDRRDLLRAINEFLDYSIVLPPGNWETNALLSLKELRAKNEAIRKRRSIKETDPAVIKALLSGDGEKDEGKSEDPFGDPLRRTRKCFGGLINDMKRRFPYYKSDYLDGLNSQCLSASIFMYFAALSAAITFGGLYASKTENKIGVSETLVSTSVAGIIFNLFAGQPLIIIGTTGPLLLFDEALHKFCRENLIDYLTMRVYIGAWLLFIALLVASVEGSVFIKVFTRFTEEIFASLISLLYIFESVTNMISVFRKHPLLELSEYCAFENSTLSSNLTAANNTMHKPDTDEKNQPNSALFCMILSLGTFFLAYYLRHFRNSKFLGRSVRRALGDFGVPIAIVVMGLLAAVPSSTFTEKLQVPEGLTPSLPNRTWAIPPVPFPIWAMFASFIPAILVYILVFMETHISELIIGKKERKLKKGNGFHLDIVLVCLTNVGCGMIGAPWMCAATVRSVTHVSSVTLMSTTHAPGEKPHIITVREQRVSALVVAALVGASVLMAPILQLLPVAILFGVFLYMGISSIEGIQFFERLKLFLMPVKYHPQTAYVLKVSTIKMYLFTSIQLGCLTILWIIKSSQFSLLFPFFLVLMVPLRAQLAHIFSPAELRALDSDEPDAIDKEDDEPDFYAQSLLPG</sequence>
<keyword evidence="4" id="KW-1003">Cell membrane</keyword>
<feature type="domain" description="Band 3 cytoplasmic" evidence="14">
    <location>
        <begin position="147"/>
        <end position="450"/>
    </location>
</feature>
<dbReference type="FunFam" id="1.10.287.570:FF:000001">
    <property type="entry name" value="Anion exchange protein"/>
    <property type="match status" value="1"/>
</dbReference>
<organism evidence="15 16">
    <name type="scientific">Parthenolecanium corni</name>
    <dbReference type="NCBI Taxonomy" id="536013"/>
    <lineage>
        <taxon>Eukaryota</taxon>
        <taxon>Metazoa</taxon>
        <taxon>Ecdysozoa</taxon>
        <taxon>Arthropoda</taxon>
        <taxon>Hexapoda</taxon>
        <taxon>Insecta</taxon>
        <taxon>Pterygota</taxon>
        <taxon>Neoptera</taxon>
        <taxon>Paraneoptera</taxon>
        <taxon>Hemiptera</taxon>
        <taxon>Sternorrhyncha</taxon>
        <taxon>Coccoidea</taxon>
        <taxon>Coccidae</taxon>
        <taxon>Parthenolecanium</taxon>
    </lineage>
</organism>
<name>A0AAN9XZE6_9HEMI</name>
<feature type="transmembrane region" description="Helical" evidence="11">
    <location>
        <begin position="975"/>
        <end position="994"/>
    </location>
</feature>
<dbReference type="GO" id="GO:0005452">
    <property type="term" value="F:solute:inorganic anion antiporter activity"/>
    <property type="evidence" value="ECO:0007669"/>
    <property type="project" value="InterPro"/>
</dbReference>
<dbReference type="InterPro" id="IPR013769">
    <property type="entry name" value="Band3_cytoplasmic_dom"/>
</dbReference>
<dbReference type="EMBL" id="JBBCAQ010000036">
    <property type="protein sequence ID" value="KAK7576242.1"/>
    <property type="molecule type" value="Genomic_DNA"/>
</dbReference>
<feature type="transmembrane region" description="Helical" evidence="11">
    <location>
        <begin position="719"/>
        <end position="737"/>
    </location>
</feature>
<accession>A0AAN9XZE6</accession>
<reference evidence="15 16" key="1">
    <citation type="submission" date="2024-03" db="EMBL/GenBank/DDBJ databases">
        <title>Adaptation during the transition from Ophiocordyceps entomopathogen to insect associate is accompanied by gene loss and intensified selection.</title>
        <authorList>
            <person name="Ward C.M."/>
            <person name="Onetto C.A."/>
            <person name="Borneman A.R."/>
        </authorList>
    </citation>
    <scope>NUCLEOTIDE SEQUENCE [LARGE SCALE GENOMIC DNA]</scope>
    <source>
        <strain evidence="15">AWRI1</strain>
        <tissue evidence="15">Single Adult Female</tissue>
    </source>
</reference>
<evidence type="ECO:0000256" key="9">
    <source>
        <dbReference type="ARBA" id="ARBA00023136"/>
    </source>
</evidence>
<comment type="catalytic activity">
    <reaction evidence="10">
        <text>hydrogencarbonate(in) + chloride(out) = hydrogencarbonate(out) + chloride(in)</text>
        <dbReference type="Rhea" id="RHEA:72363"/>
        <dbReference type="ChEBI" id="CHEBI:17544"/>
        <dbReference type="ChEBI" id="CHEBI:17996"/>
    </reaction>
</comment>
<dbReference type="InterPro" id="IPR016152">
    <property type="entry name" value="PTrfase/Anion_transptr"/>
</dbReference>
<feature type="transmembrane region" description="Helical" evidence="11">
    <location>
        <begin position="931"/>
        <end position="950"/>
    </location>
</feature>
<feature type="transmembrane region" description="Helical" evidence="11">
    <location>
        <begin position="581"/>
        <end position="603"/>
    </location>
</feature>
<feature type="transmembrane region" description="Helical" evidence="11">
    <location>
        <begin position="905"/>
        <end position="924"/>
    </location>
</feature>
<dbReference type="NCBIfam" id="TIGR00834">
    <property type="entry name" value="ae"/>
    <property type="match status" value="1"/>
</dbReference>
<evidence type="ECO:0000256" key="7">
    <source>
        <dbReference type="ARBA" id="ARBA00022989"/>
    </source>
</evidence>
<dbReference type="InterPro" id="IPR011531">
    <property type="entry name" value="HCO3_transpt-like_TM_dom"/>
</dbReference>
<feature type="compositionally biased region" description="Basic and acidic residues" evidence="12">
    <location>
        <begin position="21"/>
        <end position="43"/>
    </location>
</feature>
<evidence type="ECO:0000256" key="10">
    <source>
        <dbReference type="ARBA" id="ARBA00049347"/>
    </source>
</evidence>
<evidence type="ECO:0000256" key="2">
    <source>
        <dbReference type="ARBA" id="ARBA00010993"/>
    </source>
</evidence>
<keyword evidence="7 11" id="KW-1133">Transmembrane helix</keyword>
<dbReference type="Pfam" id="PF07565">
    <property type="entry name" value="Band_3_cyto"/>
    <property type="match status" value="1"/>
</dbReference>
<dbReference type="Proteomes" id="UP001367676">
    <property type="component" value="Unassembled WGS sequence"/>
</dbReference>
<evidence type="ECO:0000256" key="4">
    <source>
        <dbReference type="ARBA" id="ARBA00022475"/>
    </source>
</evidence>
<comment type="similarity">
    <text evidence="2 11">Belongs to the anion exchanger (TC 2.A.31) family.</text>
</comment>
<dbReference type="GO" id="GO:0015701">
    <property type="term" value="P:bicarbonate transport"/>
    <property type="evidence" value="ECO:0007669"/>
    <property type="project" value="TreeGrafter"/>
</dbReference>
<evidence type="ECO:0000256" key="11">
    <source>
        <dbReference type="RuleBase" id="RU362035"/>
    </source>
</evidence>
<evidence type="ECO:0000256" key="3">
    <source>
        <dbReference type="ARBA" id="ARBA00022448"/>
    </source>
</evidence>
<dbReference type="PRINTS" id="PR00165">
    <property type="entry name" value="ANIONEXCHNGR"/>
</dbReference>
<evidence type="ECO:0000256" key="5">
    <source>
        <dbReference type="ARBA" id="ARBA00022681"/>
    </source>
</evidence>
<feature type="region of interest" description="Disordered" evidence="12">
    <location>
        <begin position="18"/>
        <end position="57"/>
    </location>
</feature>
<evidence type="ECO:0000313" key="16">
    <source>
        <dbReference type="Proteomes" id="UP001367676"/>
    </source>
</evidence>
<comment type="caution">
    <text evidence="15">The sequence shown here is derived from an EMBL/GenBank/DDBJ whole genome shotgun (WGS) entry which is preliminary data.</text>
</comment>
<evidence type="ECO:0000256" key="8">
    <source>
        <dbReference type="ARBA" id="ARBA00023065"/>
    </source>
</evidence>
<keyword evidence="6 11" id="KW-0812">Transmembrane</keyword>
<evidence type="ECO:0000259" key="14">
    <source>
        <dbReference type="Pfam" id="PF07565"/>
    </source>
</evidence>
<feature type="transmembrane region" description="Helical" evidence="11">
    <location>
        <begin position="623"/>
        <end position="648"/>
    </location>
</feature>
<feature type="compositionally biased region" description="Basic residues" evidence="12">
    <location>
        <begin position="44"/>
        <end position="57"/>
    </location>
</feature>
<evidence type="ECO:0000256" key="12">
    <source>
        <dbReference type="SAM" id="MobiDB-lite"/>
    </source>
</evidence>
<dbReference type="GO" id="GO:0005886">
    <property type="term" value="C:plasma membrane"/>
    <property type="evidence" value="ECO:0007669"/>
    <property type="project" value="UniProtKB-SubCell"/>
</dbReference>
<dbReference type="FunFam" id="3.40.930.10:FF:000020">
    <property type="entry name" value="Anion exchange protein"/>
    <property type="match status" value="1"/>
</dbReference>
<protein>
    <recommendedName>
        <fullName evidence="11">Anion exchange protein</fullName>
    </recommendedName>
</protein>
<keyword evidence="8 11" id="KW-0406">Ion transport</keyword>
<dbReference type="PANTHER" id="PTHR11453:SF47">
    <property type="entry name" value="ANION EXCHANGE PROTEIN"/>
    <property type="match status" value="1"/>
</dbReference>
<keyword evidence="16" id="KW-1185">Reference proteome</keyword>
<feature type="transmembrane region" description="Helical" evidence="11">
    <location>
        <begin position="655"/>
        <end position="676"/>
    </location>
</feature>
<dbReference type="Pfam" id="PF00955">
    <property type="entry name" value="HCO3_cotransp"/>
    <property type="match status" value="1"/>
</dbReference>
<dbReference type="PRINTS" id="PR01231">
    <property type="entry name" value="HCO3TRNSPORT"/>
</dbReference>
<dbReference type="Gene3D" id="3.40.930.10">
    <property type="entry name" value="Mannitol-specific EII, Chain A"/>
    <property type="match status" value="1"/>
</dbReference>
<evidence type="ECO:0000259" key="13">
    <source>
        <dbReference type="Pfam" id="PF00955"/>
    </source>
</evidence>
<keyword evidence="5" id="KW-0039">Anion exchange</keyword>
<feature type="transmembrane region" description="Helical" evidence="11">
    <location>
        <begin position="1001"/>
        <end position="1021"/>
    </location>
</feature>
<keyword evidence="9 11" id="KW-0472">Membrane</keyword>
<feature type="transmembrane region" description="Helical" evidence="11">
    <location>
        <begin position="803"/>
        <end position="824"/>
    </location>
</feature>
<evidence type="ECO:0000256" key="6">
    <source>
        <dbReference type="ARBA" id="ARBA00022692"/>
    </source>
</evidence>
<dbReference type="GO" id="GO:0051453">
    <property type="term" value="P:regulation of intracellular pH"/>
    <property type="evidence" value="ECO:0007669"/>
    <property type="project" value="TreeGrafter"/>
</dbReference>
<dbReference type="GO" id="GO:0008509">
    <property type="term" value="F:monoatomic anion transmembrane transporter activity"/>
    <property type="evidence" value="ECO:0007669"/>
    <property type="project" value="InterPro"/>
</dbReference>
<gene>
    <name evidence="15" type="ORF">V9T40_012528</name>
</gene>
<dbReference type="InterPro" id="IPR001717">
    <property type="entry name" value="Anion_exchange"/>
</dbReference>
<comment type="subcellular location">
    <subcellularLocation>
        <location evidence="1">Cell membrane</location>
        <topology evidence="1">Multi-pass membrane protein</topology>
    </subcellularLocation>
    <subcellularLocation>
        <location evidence="11">Membrane</location>
        <topology evidence="11">Multi-pass membrane protein</topology>
    </subcellularLocation>
</comment>